<feature type="compositionally biased region" description="Polar residues" evidence="1">
    <location>
        <begin position="72"/>
        <end position="81"/>
    </location>
</feature>
<feature type="compositionally biased region" description="Basic residues" evidence="1">
    <location>
        <begin position="1"/>
        <end position="11"/>
    </location>
</feature>
<evidence type="ECO:0000256" key="1">
    <source>
        <dbReference type="SAM" id="MobiDB-lite"/>
    </source>
</evidence>
<feature type="region of interest" description="Disordered" evidence="1">
    <location>
        <begin position="1"/>
        <end position="24"/>
    </location>
</feature>
<reference evidence="2 3" key="1">
    <citation type="submission" date="2017-03" db="EMBL/GenBank/DDBJ databases">
        <title>Lifting the veil on microbial sulfur biogeochemistry in mining wastewaters.</title>
        <authorList>
            <person name="Kantor R.S."/>
            <person name="Colenbrander Nelson T."/>
            <person name="Marshall S."/>
            <person name="Bennett D."/>
            <person name="Apte S."/>
            <person name="Camacho D."/>
            <person name="Thomas B.C."/>
            <person name="Warren L.A."/>
            <person name="Banfield J.F."/>
        </authorList>
    </citation>
    <scope>NUCLEOTIDE SEQUENCE [LARGE SCALE GENOMIC DNA]</scope>
    <source>
        <strain evidence="2">32-68-21</strain>
    </source>
</reference>
<dbReference type="AlphaFoldDB" id="A0A258HQ75"/>
<protein>
    <recommendedName>
        <fullName evidence="4">Tryptophan synthase beta chain-like PALP domain-containing protein</fullName>
    </recommendedName>
</protein>
<dbReference type="EMBL" id="NCEQ01000001">
    <property type="protein sequence ID" value="OYX59155.1"/>
    <property type="molecule type" value="Genomic_DNA"/>
</dbReference>
<evidence type="ECO:0000313" key="3">
    <source>
        <dbReference type="Proteomes" id="UP000216147"/>
    </source>
</evidence>
<dbReference type="Proteomes" id="UP000216147">
    <property type="component" value="Unassembled WGS sequence"/>
</dbReference>
<sequence length="81" mass="8808">MHLARFPRVRLAHLPTPLEPAPGLSQALGIDLWIKRDDCTGLAGAGFNPGRRPVAHRARPRSGPGRPARRSTTPSTPSKQR</sequence>
<dbReference type="InterPro" id="IPR036052">
    <property type="entry name" value="TrpB-like_PALP_sf"/>
</dbReference>
<evidence type="ECO:0008006" key="4">
    <source>
        <dbReference type="Google" id="ProtNLM"/>
    </source>
</evidence>
<evidence type="ECO:0000313" key="2">
    <source>
        <dbReference type="EMBL" id="OYX59155.1"/>
    </source>
</evidence>
<organism evidence="2 3">
    <name type="scientific">Brevundimonas subvibrioides</name>
    <dbReference type="NCBI Taxonomy" id="74313"/>
    <lineage>
        <taxon>Bacteria</taxon>
        <taxon>Pseudomonadati</taxon>
        <taxon>Pseudomonadota</taxon>
        <taxon>Alphaproteobacteria</taxon>
        <taxon>Caulobacterales</taxon>
        <taxon>Caulobacteraceae</taxon>
        <taxon>Brevundimonas</taxon>
    </lineage>
</organism>
<feature type="region of interest" description="Disordered" evidence="1">
    <location>
        <begin position="41"/>
        <end position="81"/>
    </location>
</feature>
<name>A0A258HQ75_9CAUL</name>
<gene>
    <name evidence="2" type="ORF">B7Y86_01680</name>
</gene>
<proteinExistence type="predicted"/>
<accession>A0A258HQ75</accession>
<dbReference type="SUPFAM" id="SSF53686">
    <property type="entry name" value="Tryptophan synthase beta subunit-like PLP-dependent enzymes"/>
    <property type="match status" value="1"/>
</dbReference>
<dbReference type="Gene3D" id="3.40.50.1100">
    <property type="match status" value="1"/>
</dbReference>
<comment type="caution">
    <text evidence="2">The sequence shown here is derived from an EMBL/GenBank/DDBJ whole genome shotgun (WGS) entry which is preliminary data.</text>
</comment>